<accession>A0A8D4VJY1</accession>
<evidence type="ECO:0000313" key="3">
    <source>
        <dbReference type="Proteomes" id="UP000824988"/>
    </source>
</evidence>
<gene>
    <name evidence="2" type="ORF">MoryE10_00640</name>
</gene>
<reference evidence="2" key="1">
    <citation type="submission" date="2019-06" db="EMBL/GenBank/DDBJ databases">
        <title>Complete genome sequence of Methylogaea oryzae strain JCM16910.</title>
        <authorList>
            <person name="Asakawa S."/>
        </authorList>
    </citation>
    <scope>NUCLEOTIDE SEQUENCE</scope>
    <source>
        <strain evidence="2">E10</strain>
    </source>
</reference>
<keyword evidence="1" id="KW-0732">Signal</keyword>
<dbReference type="RefSeq" id="WP_054773640.1">
    <property type="nucleotide sequence ID" value="NZ_AP019782.1"/>
</dbReference>
<dbReference type="EMBL" id="AP019782">
    <property type="protein sequence ID" value="BBL69458.1"/>
    <property type="molecule type" value="Genomic_DNA"/>
</dbReference>
<dbReference type="Proteomes" id="UP000824988">
    <property type="component" value="Chromosome"/>
</dbReference>
<evidence type="ECO:0000313" key="2">
    <source>
        <dbReference type="EMBL" id="BBL69458.1"/>
    </source>
</evidence>
<protein>
    <recommendedName>
        <fullName evidence="4">Secreted protein</fullName>
    </recommendedName>
</protein>
<proteinExistence type="predicted"/>
<keyword evidence="3" id="KW-1185">Reference proteome</keyword>
<dbReference type="AlphaFoldDB" id="A0A8D4VJY1"/>
<name>A0A8D4VJY1_9GAMM</name>
<dbReference type="KEGG" id="moz:MoryE10_00640"/>
<evidence type="ECO:0008006" key="4">
    <source>
        <dbReference type="Google" id="ProtNLM"/>
    </source>
</evidence>
<feature type="signal peptide" evidence="1">
    <location>
        <begin position="1"/>
        <end position="18"/>
    </location>
</feature>
<organism evidence="2 3">
    <name type="scientific">Methylogaea oryzae</name>
    <dbReference type="NCBI Taxonomy" id="1295382"/>
    <lineage>
        <taxon>Bacteria</taxon>
        <taxon>Pseudomonadati</taxon>
        <taxon>Pseudomonadota</taxon>
        <taxon>Gammaproteobacteria</taxon>
        <taxon>Methylococcales</taxon>
        <taxon>Methylococcaceae</taxon>
        <taxon>Methylogaea</taxon>
    </lineage>
</organism>
<evidence type="ECO:0000256" key="1">
    <source>
        <dbReference type="SAM" id="SignalP"/>
    </source>
</evidence>
<feature type="chain" id="PRO_5034517005" description="Secreted protein" evidence="1">
    <location>
        <begin position="19"/>
        <end position="103"/>
    </location>
</feature>
<sequence length="103" mass="11175">MKKLLILLATLGAPAYGAAGEADAEQIVKSHPCADGETIDQYLGHKLSSSHRDLGWRVFPAEGGVDVERAFLASKSMEIRYRWRVDGTGQVQAISDRAQSLCS</sequence>